<keyword evidence="1" id="KW-0472">Membrane</keyword>
<dbReference type="AlphaFoldDB" id="A0A1H8AI32"/>
<feature type="transmembrane region" description="Helical" evidence="1">
    <location>
        <begin position="48"/>
        <end position="67"/>
    </location>
</feature>
<accession>A0A1H8AI32</accession>
<reference evidence="2 3" key="1">
    <citation type="submission" date="2016-10" db="EMBL/GenBank/DDBJ databases">
        <authorList>
            <person name="de Groot N.N."/>
        </authorList>
    </citation>
    <scope>NUCLEOTIDE SEQUENCE [LARGE SCALE GENOMIC DNA]</scope>
    <source>
        <strain evidence="2 3">Nm22</strain>
    </source>
</reference>
<sequence>MTRSQCTGLLKSRVLCLYFSEFVAERFNSGIDKVFLLSNVHIRDPEKISLKGINAIIVFFFVLILIIEAK</sequence>
<keyword evidence="1" id="KW-1133">Transmembrane helix</keyword>
<dbReference type="Proteomes" id="UP000199459">
    <property type="component" value="Unassembled WGS sequence"/>
</dbReference>
<evidence type="ECO:0000313" key="3">
    <source>
        <dbReference type="Proteomes" id="UP000199459"/>
    </source>
</evidence>
<protein>
    <submittedName>
        <fullName evidence="2">Uncharacterized protein</fullName>
    </submittedName>
</protein>
<dbReference type="EMBL" id="FOCP01000001">
    <property type="protein sequence ID" value="SEM70281.1"/>
    <property type="molecule type" value="Genomic_DNA"/>
</dbReference>
<organism evidence="2 3">
    <name type="scientific">Nitrosomonas marina</name>
    <dbReference type="NCBI Taxonomy" id="917"/>
    <lineage>
        <taxon>Bacteria</taxon>
        <taxon>Pseudomonadati</taxon>
        <taxon>Pseudomonadota</taxon>
        <taxon>Betaproteobacteria</taxon>
        <taxon>Nitrosomonadales</taxon>
        <taxon>Nitrosomonadaceae</taxon>
        <taxon>Nitrosomonas</taxon>
    </lineage>
</organism>
<gene>
    <name evidence="2" type="ORF">SAMN05216325_101158</name>
</gene>
<evidence type="ECO:0000256" key="1">
    <source>
        <dbReference type="SAM" id="Phobius"/>
    </source>
</evidence>
<proteinExistence type="predicted"/>
<name>A0A1H8AI32_9PROT</name>
<keyword evidence="1" id="KW-0812">Transmembrane</keyword>
<evidence type="ECO:0000313" key="2">
    <source>
        <dbReference type="EMBL" id="SEM70281.1"/>
    </source>
</evidence>